<protein>
    <submittedName>
        <fullName evidence="2">GNAT family N-acetyltransferase</fullName>
    </submittedName>
</protein>
<reference evidence="2 3" key="1">
    <citation type="submission" date="2018-01" db="EMBL/GenBank/DDBJ databases">
        <title>Whole genome analyses suggest that Burkholderia sensu lato contains two further novel genera in the rhizoxinica-symbiotica group Mycetohabitans gen. nov., and Trinickia gen. nov.: implications for the evolution of diazotrophy and nodulation in the Burkholderiaceae.</title>
        <authorList>
            <person name="Estrada-de los Santos P."/>
            <person name="Palmer M."/>
            <person name="Chavez-Ramirez B."/>
            <person name="Beukes C."/>
            <person name="Steenkamp E.T."/>
            <person name="Hirsch A.M."/>
            <person name="Manyaka P."/>
            <person name="Maluk M."/>
            <person name="Lafos M."/>
            <person name="Crook M."/>
            <person name="Gross E."/>
            <person name="Simon M.F."/>
            <person name="Bueno dos Reis Junior F."/>
            <person name="Poole P.S."/>
            <person name="Venter S.N."/>
            <person name="James E.K."/>
        </authorList>
    </citation>
    <scope>NUCLEOTIDE SEQUENCE [LARGE SCALE GENOMIC DNA]</scope>
    <source>
        <strain evidence="2 3">GIMN1.004</strain>
    </source>
</reference>
<keyword evidence="3" id="KW-1185">Reference proteome</keyword>
<sequence>MANDRLHISSDKRALDIDMIHAFLRDQAYWSKGIPRETLERAIEGSVCFGGYVENRQVAFARLVTDMATFAYLCDVFVLPEYRGHGYGRALVSHIFESDLLKGLRRILLVTSDAHELYRPVGFQSIGSPEKFMEIARPGIYAA</sequence>
<dbReference type="OrthoDB" id="3216107at2"/>
<proteinExistence type="predicted"/>
<dbReference type="CDD" id="cd04301">
    <property type="entry name" value="NAT_SF"/>
    <property type="match status" value="1"/>
</dbReference>
<feature type="domain" description="N-acetyltransferase" evidence="1">
    <location>
        <begin position="6"/>
        <end position="143"/>
    </location>
</feature>
<dbReference type="Gene3D" id="3.40.630.30">
    <property type="match status" value="1"/>
</dbReference>
<dbReference type="InterPro" id="IPR053144">
    <property type="entry name" value="Acetyltransferase_Butenolide"/>
</dbReference>
<dbReference type="Pfam" id="PF00583">
    <property type="entry name" value="Acetyltransf_1"/>
    <property type="match status" value="1"/>
</dbReference>
<dbReference type="Proteomes" id="UP000235616">
    <property type="component" value="Unassembled WGS sequence"/>
</dbReference>
<keyword evidence="2" id="KW-0808">Transferase</keyword>
<dbReference type="SUPFAM" id="SSF55729">
    <property type="entry name" value="Acyl-CoA N-acyltransferases (Nat)"/>
    <property type="match status" value="1"/>
</dbReference>
<dbReference type="PROSITE" id="PS51186">
    <property type="entry name" value="GNAT"/>
    <property type="match status" value="1"/>
</dbReference>
<evidence type="ECO:0000313" key="2">
    <source>
        <dbReference type="EMBL" id="PMS19060.1"/>
    </source>
</evidence>
<dbReference type="InterPro" id="IPR000182">
    <property type="entry name" value="GNAT_dom"/>
</dbReference>
<dbReference type="PANTHER" id="PTHR43233">
    <property type="entry name" value="FAMILY N-ACETYLTRANSFERASE, PUTATIVE (AFU_ORTHOLOGUE AFUA_6G03350)-RELATED"/>
    <property type="match status" value="1"/>
</dbReference>
<dbReference type="AlphaFoldDB" id="A0A2N7VPG8"/>
<name>A0A2N7VPG8_9BURK</name>
<dbReference type="PANTHER" id="PTHR43233:SF1">
    <property type="entry name" value="FAMILY N-ACETYLTRANSFERASE, PUTATIVE (AFU_ORTHOLOGUE AFUA_6G03350)-RELATED"/>
    <property type="match status" value="1"/>
</dbReference>
<dbReference type="GO" id="GO:0016747">
    <property type="term" value="F:acyltransferase activity, transferring groups other than amino-acyl groups"/>
    <property type="evidence" value="ECO:0007669"/>
    <property type="project" value="InterPro"/>
</dbReference>
<organism evidence="2 3">
    <name type="scientific">Trinickia dabaoshanensis</name>
    <dbReference type="NCBI Taxonomy" id="564714"/>
    <lineage>
        <taxon>Bacteria</taxon>
        <taxon>Pseudomonadati</taxon>
        <taxon>Pseudomonadota</taxon>
        <taxon>Betaproteobacteria</taxon>
        <taxon>Burkholderiales</taxon>
        <taxon>Burkholderiaceae</taxon>
        <taxon>Trinickia</taxon>
    </lineage>
</organism>
<accession>A0A2N7VPG8</accession>
<comment type="caution">
    <text evidence="2">The sequence shown here is derived from an EMBL/GenBank/DDBJ whole genome shotgun (WGS) entry which is preliminary data.</text>
</comment>
<evidence type="ECO:0000313" key="3">
    <source>
        <dbReference type="Proteomes" id="UP000235616"/>
    </source>
</evidence>
<dbReference type="EMBL" id="PNYA01000012">
    <property type="protein sequence ID" value="PMS19060.1"/>
    <property type="molecule type" value="Genomic_DNA"/>
</dbReference>
<gene>
    <name evidence="2" type="ORF">C0Z18_14635</name>
</gene>
<dbReference type="InterPro" id="IPR016181">
    <property type="entry name" value="Acyl_CoA_acyltransferase"/>
</dbReference>
<dbReference type="RefSeq" id="WP_102646143.1">
    <property type="nucleotide sequence ID" value="NZ_PNYA01000012.1"/>
</dbReference>
<evidence type="ECO:0000259" key="1">
    <source>
        <dbReference type="PROSITE" id="PS51186"/>
    </source>
</evidence>